<keyword evidence="4" id="KW-0812">Transmembrane</keyword>
<keyword evidence="5" id="KW-0547">Nucleotide-binding</keyword>
<dbReference type="EMBL" id="BMCU01000003">
    <property type="protein sequence ID" value="GGG14240.1"/>
    <property type="molecule type" value="Genomic_DNA"/>
</dbReference>
<evidence type="ECO:0000313" key="12">
    <source>
        <dbReference type="Proteomes" id="UP000654257"/>
    </source>
</evidence>
<evidence type="ECO:0000256" key="8">
    <source>
        <dbReference type="ARBA" id="ARBA00022989"/>
    </source>
</evidence>
<dbReference type="Proteomes" id="UP000654257">
    <property type="component" value="Unassembled WGS sequence"/>
</dbReference>
<keyword evidence="8" id="KW-1133">Transmembrane helix</keyword>
<dbReference type="GO" id="GO:0005576">
    <property type="term" value="C:extracellular region"/>
    <property type="evidence" value="ECO:0007669"/>
    <property type="project" value="TreeGrafter"/>
</dbReference>
<dbReference type="Gene3D" id="3.30.2390.20">
    <property type="entry name" value="Type VII secretion system EccB, repeat 1 domain"/>
    <property type="match status" value="1"/>
</dbReference>
<evidence type="ECO:0000256" key="9">
    <source>
        <dbReference type="ARBA" id="ARBA00023136"/>
    </source>
</evidence>
<evidence type="ECO:0000256" key="4">
    <source>
        <dbReference type="ARBA" id="ARBA00022692"/>
    </source>
</evidence>
<dbReference type="GO" id="GO:0016787">
    <property type="term" value="F:hydrolase activity"/>
    <property type="evidence" value="ECO:0007669"/>
    <property type="project" value="UniProtKB-KW"/>
</dbReference>
<dbReference type="PANTHER" id="PTHR40765:SF2">
    <property type="entry name" value="ESX-2 SECRETION SYSTEM ATPASE ECCB2"/>
    <property type="match status" value="1"/>
</dbReference>
<evidence type="ECO:0008006" key="13">
    <source>
        <dbReference type="Google" id="ProtNLM"/>
    </source>
</evidence>
<accession>A0A917FYJ2</accession>
<reference evidence="11" key="2">
    <citation type="submission" date="2020-09" db="EMBL/GenBank/DDBJ databases">
        <authorList>
            <person name="Sun Q."/>
            <person name="Sedlacek I."/>
        </authorList>
    </citation>
    <scope>NUCLEOTIDE SEQUENCE</scope>
    <source>
        <strain evidence="11">CCM 7905</strain>
    </source>
</reference>
<dbReference type="InterPro" id="IPR007795">
    <property type="entry name" value="T7SS_EccB"/>
</dbReference>
<organism evidence="11 12">
    <name type="scientific">Rhodococcoides trifolii</name>
    <dbReference type="NCBI Taxonomy" id="908250"/>
    <lineage>
        <taxon>Bacteria</taxon>
        <taxon>Bacillati</taxon>
        <taxon>Actinomycetota</taxon>
        <taxon>Actinomycetes</taxon>
        <taxon>Mycobacteriales</taxon>
        <taxon>Nocardiaceae</taxon>
        <taxon>Rhodococcoides</taxon>
    </lineage>
</organism>
<dbReference type="InterPro" id="IPR044857">
    <property type="entry name" value="T7SS_EccB_R1"/>
</dbReference>
<gene>
    <name evidence="11" type="ORF">GCM10007304_30410</name>
</gene>
<dbReference type="GO" id="GO:0005886">
    <property type="term" value="C:plasma membrane"/>
    <property type="evidence" value="ECO:0007669"/>
    <property type="project" value="UniProtKB-SubCell"/>
</dbReference>
<evidence type="ECO:0000256" key="1">
    <source>
        <dbReference type="ARBA" id="ARBA00004162"/>
    </source>
</evidence>
<reference evidence="11" key="1">
    <citation type="journal article" date="2014" name="Int. J. Syst. Evol. Microbiol.">
        <title>Complete genome sequence of Corynebacterium casei LMG S-19264T (=DSM 44701T), isolated from a smear-ripened cheese.</title>
        <authorList>
            <consortium name="US DOE Joint Genome Institute (JGI-PGF)"/>
            <person name="Walter F."/>
            <person name="Albersmeier A."/>
            <person name="Kalinowski J."/>
            <person name="Ruckert C."/>
        </authorList>
    </citation>
    <scope>NUCLEOTIDE SEQUENCE</scope>
    <source>
        <strain evidence="11">CCM 7905</strain>
    </source>
</reference>
<evidence type="ECO:0000256" key="6">
    <source>
        <dbReference type="ARBA" id="ARBA00022801"/>
    </source>
</evidence>
<keyword evidence="3" id="KW-1003">Cell membrane</keyword>
<comment type="subcellular location">
    <subcellularLocation>
        <location evidence="1">Cell membrane</location>
        <topology evidence="1">Single-pass membrane protein</topology>
    </subcellularLocation>
</comment>
<keyword evidence="9" id="KW-0472">Membrane</keyword>
<dbReference type="GO" id="GO:0005524">
    <property type="term" value="F:ATP binding"/>
    <property type="evidence" value="ECO:0007669"/>
    <property type="project" value="UniProtKB-KW"/>
</dbReference>
<evidence type="ECO:0000256" key="5">
    <source>
        <dbReference type="ARBA" id="ARBA00022741"/>
    </source>
</evidence>
<protein>
    <recommendedName>
        <fullName evidence="13">Type VII secretion protein EccB</fullName>
    </recommendedName>
</protein>
<dbReference type="PANTHER" id="PTHR40765">
    <property type="entry name" value="ESX-2 SECRETION SYSTEM ATPASE ECCB2"/>
    <property type="match status" value="1"/>
</dbReference>
<proteinExistence type="inferred from homology"/>
<keyword evidence="6" id="KW-0378">Hydrolase</keyword>
<feature type="region of interest" description="Disordered" evidence="10">
    <location>
        <begin position="461"/>
        <end position="480"/>
    </location>
</feature>
<keyword evidence="7" id="KW-0067">ATP-binding</keyword>
<comment type="similarity">
    <text evidence="2">Belongs to the EccB family.</text>
</comment>
<dbReference type="AlphaFoldDB" id="A0A917FYJ2"/>
<dbReference type="InterPro" id="IPR042485">
    <property type="entry name" value="T7SS_EccB_R3"/>
</dbReference>
<sequence>MGGHRFLVRRLEHALVRRESRMINEPLRSRSRALMVGAVIAALGLAASAALAFVRPQDKMGDAVIVIGKDSGAMYVVDNDVVHPVMSLASARLIAGQPDDPVTVKESELATRARGPLVGIPGSPTSLAVDPGSATATWTVCDKVDPDASAVATTAVLVTDSPVDARGEMVPLGADGALLWEYEGTTFLVYGGVRARIDMANAAVTRALGVDGAVPSPVSAALLDSVREVPPLVPPVVTGAGQPTPYRFGGLTVGSVASVDLGDREQYYVALVDGVQPIAPATAQLLRFADSQGRVGLESITPDTLDSAPQTRNPLPVTTFPENIPRLVDVDAAPVACLSWRAQPVESDQASTTATVEITTGRTLPLDDDERAVDLAGADGPGPALDAVFVKPGSGYFVQTTGVGEDIARRDAMFYVADTGVRFGIPDLESAKALGFDDAAVAPWAIVSLCAQGPALGRSQARVAHDGVDPDRDASELGGG</sequence>
<comment type="caution">
    <text evidence="11">The sequence shown here is derived from an EMBL/GenBank/DDBJ whole genome shotgun (WGS) entry which is preliminary data.</text>
</comment>
<evidence type="ECO:0000313" key="11">
    <source>
        <dbReference type="EMBL" id="GGG14240.1"/>
    </source>
</evidence>
<dbReference type="NCBIfam" id="TIGR03919">
    <property type="entry name" value="T7SS_EccB"/>
    <property type="match status" value="1"/>
</dbReference>
<evidence type="ECO:0000256" key="3">
    <source>
        <dbReference type="ARBA" id="ARBA00022475"/>
    </source>
</evidence>
<feature type="compositionally biased region" description="Basic and acidic residues" evidence="10">
    <location>
        <begin position="463"/>
        <end position="480"/>
    </location>
</feature>
<dbReference type="Pfam" id="PF05108">
    <property type="entry name" value="T7SS_ESX1_EccB"/>
    <property type="match status" value="1"/>
</dbReference>
<evidence type="ECO:0000256" key="7">
    <source>
        <dbReference type="ARBA" id="ARBA00022840"/>
    </source>
</evidence>
<evidence type="ECO:0000256" key="10">
    <source>
        <dbReference type="SAM" id="MobiDB-lite"/>
    </source>
</evidence>
<evidence type="ECO:0000256" key="2">
    <source>
        <dbReference type="ARBA" id="ARBA00008149"/>
    </source>
</evidence>
<keyword evidence="12" id="KW-1185">Reference proteome</keyword>
<name>A0A917FYJ2_9NOCA</name>
<dbReference type="Gene3D" id="2.40.50.910">
    <property type="entry name" value="Type VII secretion system EccB, repeat 3 domain"/>
    <property type="match status" value="1"/>
</dbReference>